<dbReference type="InterPro" id="IPR009081">
    <property type="entry name" value="PP-bd_ACP"/>
</dbReference>
<dbReference type="Pfam" id="PF00501">
    <property type="entry name" value="AMP-binding"/>
    <property type="match status" value="2"/>
</dbReference>
<dbReference type="Gene3D" id="3.30.559.10">
    <property type="entry name" value="Chloramphenicol acetyltransferase-like domain"/>
    <property type="match status" value="3"/>
</dbReference>
<dbReference type="FunFam" id="3.40.50.12780:FF:000012">
    <property type="entry name" value="Non-ribosomal peptide synthetase"/>
    <property type="match status" value="1"/>
</dbReference>
<dbReference type="InterPro" id="IPR010071">
    <property type="entry name" value="AA_adenyl_dom"/>
</dbReference>
<dbReference type="InterPro" id="IPR042099">
    <property type="entry name" value="ANL_N_sf"/>
</dbReference>
<dbReference type="Pfam" id="PF13193">
    <property type="entry name" value="AMP-binding_C"/>
    <property type="match status" value="1"/>
</dbReference>
<feature type="domain" description="Carrier" evidence="6">
    <location>
        <begin position="1004"/>
        <end position="1078"/>
    </location>
</feature>
<comment type="similarity">
    <text evidence="2">Belongs to the ATP-dependent AMP-binding enzyme family.</text>
</comment>
<dbReference type="Gene3D" id="3.30.300.30">
    <property type="match status" value="2"/>
</dbReference>
<dbReference type="Pfam" id="PF00550">
    <property type="entry name" value="PP-binding"/>
    <property type="match status" value="2"/>
</dbReference>
<evidence type="ECO:0000256" key="5">
    <source>
        <dbReference type="ARBA" id="ARBA00022737"/>
    </source>
</evidence>
<dbReference type="RefSeq" id="WP_096378471.1">
    <property type="nucleotide sequence ID" value="NZ_AP014940.1"/>
</dbReference>
<dbReference type="NCBIfam" id="NF003417">
    <property type="entry name" value="PRK04813.1"/>
    <property type="match status" value="2"/>
</dbReference>
<evidence type="ECO:0000256" key="1">
    <source>
        <dbReference type="ARBA" id="ARBA00001957"/>
    </source>
</evidence>
<dbReference type="Pfam" id="PF00975">
    <property type="entry name" value="Thioesterase"/>
    <property type="match status" value="1"/>
</dbReference>
<dbReference type="SUPFAM" id="SSF56801">
    <property type="entry name" value="Acetyl-CoA synthetase-like"/>
    <property type="match status" value="2"/>
</dbReference>
<dbReference type="InterPro" id="IPR000873">
    <property type="entry name" value="AMP-dep_synth/lig_dom"/>
</dbReference>
<dbReference type="GO" id="GO:0031177">
    <property type="term" value="F:phosphopantetheine binding"/>
    <property type="evidence" value="ECO:0007669"/>
    <property type="project" value="InterPro"/>
</dbReference>
<dbReference type="KEGG" id="lem:LEN_2548"/>
<protein>
    <submittedName>
        <fullName evidence="7">Non-ribosomal peptide synthetase</fullName>
    </submittedName>
</protein>
<feature type="domain" description="Carrier" evidence="6">
    <location>
        <begin position="2490"/>
        <end position="2565"/>
    </location>
</feature>
<dbReference type="InterPro" id="IPR001242">
    <property type="entry name" value="Condensation_dom"/>
</dbReference>
<gene>
    <name evidence="7" type="ORF">LEN_2548</name>
</gene>
<dbReference type="Gene3D" id="1.10.1200.10">
    <property type="entry name" value="ACP-like"/>
    <property type="match status" value="2"/>
</dbReference>
<dbReference type="InterPro" id="IPR001031">
    <property type="entry name" value="Thioesterase"/>
</dbReference>
<dbReference type="InterPro" id="IPR006162">
    <property type="entry name" value="Ppantetheine_attach_site"/>
</dbReference>
<dbReference type="InterPro" id="IPR036736">
    <property type="entry name" value="ACP-like_sf"/>
</dbReference>
<dbReference type="CDD" id="cd19534">
    <property type="entry name" value="E_NRPS"/>
    <property type="match status" value="1"/>
</dbReference>
<dbReference type="SMART" id="SM00823">
    <property type="entry name" value="PKS_PP"/>
    <property type="match status" value="2"/>
</dbReference>
<dbReference type="SUPFAM" id="SSF52777">
    <property type="entry name" value="CoA-dependent acyltransferases"/>
    <property type="match status" value="6"/>
</dbReference>
<dbReference type="InterPro" id="IPR025110">
    <property type="entry name" value="AMP-bd_C"/>
</dbReference>
<organism evidence="7 8">
    <name type="scientific">Lysobacter enzymogenes</name>
    <dbReference type="NCBI Taxonomy" id="69"/>
    <lineage>
        <taxon>Bacteria</taxon>
        <taxon>Pseudomonadati</taxon>
        <taxon>Pseudomonadota</taxon>
        <taxon>Gammaproteobacteria</taxon>
        <taxon>Lysobacterales</taxon>
        <taxon>Lysobacteraceae</taxon>
        <taxon>Lysobacter</taxon>
    </lineage>
</organism>
<dbReference type="Proteomes" id="UP000218824">
    <property type="component" value="Chromosome"/>
</dbReference>
<dbReference type="CDD" id="cd05930">
    <property type="entry name" value="A_NRPS"/>
    <property type="match status" value="1"/>
</dbReference>
<comment type="cofactor">
    <cofactor evidence="1">
        <name>pantetheine 4'-phosphate</name>
        <dbReference type="ChEBI" id="CHEBI:47942"/>
    </cofactor>
</comment>
<dbReference type="CDD" id="cd17643">
    <property type="entry name" value="A_NRPS_Cytc1-like"/>
    <property type="match status" value="1"/>
</dbReference>
<accession>A0AAU9ALE6</accession>
<dbReference type="Gene3D" id="3.40.50.1820">
    <property type="entry name" value="alpha/beta hydrolase"/>
    <property type="match status" value="1"/>
</dbReference>
<dbReference type="PROSITE" id="PS00012">
    <property type="entry name" value="PHOSPHOPANTETHEINE"/>
    <property type="match status" value="1"/>
</dbReference>
<dbReference type="GO" id="GO:0043041">
    <property type="term" value="P:amino acid activation for nonribosomal peptide biosynthetic process"/>
    <property type="evidence" value="ECO:0007669"/>
    <property type="project" value="TreeGrafter"/>
</dbReference>
<dbReference type="Gene3D" id="3.30.559.30">
    <property type="entry name" value="Nonribosomal peptide synthetase, condensation domain"/>
    <property type="match status" value="3"/>
</dbReference>
<evidence type="ECO:0000256" key="2">
    <source>
        <dbReference type="ARBA" id="ARBA00006432"/>
    </source>
</evidence>
<evidence type="ECO:0000256" key="4">
    <source>
        <dbReference type="ARBA" id="ARBA00022553"/>
    </source>
</evidence>
<dbReference type="GO" id="GO:0044550">
    <property type="term" value="P:secondary metabolite biosynthetic process"/>
    <property type="evidence" value="ECO:0007669"/>
    <property type="project" value="UniProtKB-ARBA"/>
</dbReference>
<dbReference type="PANTHER" id="PTHR45527:SF1">
    <property type="entry name" value="FATTY ACID SYNTHASE"/>
    <property type="match status" value="1"/>
</dbReference>
<dbReference type="FunFam" id="3.40.50.980:FF:000001">
    <property type="entry name" value="Non-ribosomal peptide synthetase"/>
    <property type="match status" value="1"/>
</dbReference>
<name>A0AAU9ALE6_LYSEN</name>
<dbReference type="PANTHER" id="PTHR45527">
    <property type="entry name" value="NONRIBOSOMAL PEPTIDE SYNTHETASE"/>
    <property type="match status" value="1"/>
</dbReference>
<keyword evidence="5" id="KW-0677">Repeat</keyword>
<dbReference type="GeneID" id="83064395"/>
<dbReference type="SMART" id="SM00824">
    <property type="entry name" value="PKS_TE"/>
    <property type="match status" value="1"/>
</dbReference>
<evidence type="ECO:0000256" key="3">
    <source>
        <dbReference type="ARBA" id="ARBA00022450"/>
    </source>
</evidence>
<dbReference type="InterPro" id="IPR020802">
    <property type="entry name" value="TesA-like"/>
</dbReference>
<dbReference type="NCBIfam" id="TIGR01720">
    <property type="entry name" value="NRPS-para261"/>
    <property type="match status" value="1"/>
</dbReference>
<dbReference type="NCBIfam" id="TIGR01733">
    <property type="entry name" value="AA-adenyl-dom"/>
    <property type="match status" value="2"/>
</dbReference>
<dbReference type="InterPro" id="IPR020845">
    <property type="entry name" value="AMP-binding_CS"/>
</dbReference>
<dbReference type="PROSITE" id="PS50075">
    <property type="entry name" value="CARRIER"/>
    <property type="match status" value="2"/>
</dbReference>
<dbReference type="FunFam" id="1.10.1200.10:FF:000005">
    <property type="entry name" value="Nonribosomal peptide synthetase 1"/>
    <property type="match status" value="2"/>
</dbReference>
<dbReference type="InterPro" id="IPR029058">
    <property type="entry name" value="AB_hydrolase_fold"/>
</dbReference>
<dbReference type="SUPFAM" id="SSF47336">
    <property type="entry name" value="ACP-like"/>
    <property type="match status" value="2"/>
</dbReference>
<dbReference type="InterPro" id="IPR023213">
    <property type="entry name" value="CAT-like_dom_sf"/>
</dbReference>
<evidence type="ECO:0000259" key="6">
    <source>
        <dbReference type="PROSITE" id="PS50075"/>
    </source>
</evidence>
<proteinExistence type="inferred from homology"/>
<keyword evidence="3" id="KW-0596">Phosphopantetheine</keyword>
<evidence type="ECO:0000313" key="8">
    <source>
        <dbReference type="Proteomes" id="UP000218824"/>
    </source>
</evidence>
<dbReference type="GO" id="GO:0005737">
    <property type="term" value="C:cytoplasm"/>
    <property type="evidence" value="ECO:0007669"/>
    <property type="project" value="TreeGrafter"/>
</dbReference>
<dbReference type="GO" id="GO:0003824">
    <property type="term" value="F:catalytic activity"/>
    <property type="evidence" value="ECO:0007669"/>
    <property type="project" value="InterPro"/>
</dbReference>
<reference evidence="7 8" key="1">
    <citation type="journal article" date="2017" name="DNA Res.">
        <title>Complete genome sequence and expression profile of the commercial lytic enzyme producer Lysobacter enzymogenes M497-1.</title>
        <authorList>
            <person name="Takami H."/>
            <person name="Toyoda A."/>
            <person name="Uchiyama I."/>
            <person name="Itoh T."/>
            <person name="Takaki Y."/>
            <person name="Arai W."/>
            <person name="Nishi S."/>
            <person name="Kawai M."/>
            <person name="Shinya K."/>
            <person name="Ikeda H."/>
        </authorList>
    </citation>
    <scope>NUCLEOTIDE SEQUENCE [LARGE SCALE GENOMIC DNA]</scope>
    <source>
        <strain evidence="7 8">M497-1</strain>
    </source>
</reference>
<dbReference type="Pfam" id="PF00668">
    <property type="entry name" value="Condensation"/>
    <property type="match status" value="3"/>
</dbReference>
<dbReference type="EMBL" id="AP014940">
    <property type="protein sequence ID" value="BAV98035.1"/>
    <property type="molecule type" value="Genomic_DNA"/>
</dbReference>
<dbReference type="Gene3D" id="2.30.38.10">
    <property type="entry name" value="Luciferase, Domain 3"/>
    <property type="match status" value="1"/>
</dbReference>
<sequence>MTAASELRAIAERAINLPTQKQDLFLARLDERGLDAALLPIVARADADAATPLSFAQRRMYLVERMSAHALYNLASGLELHGDLDVEALRQALELIVERHAVLRTVYREVDGIPQQQVLAPAPLLLEELTLHGEAEPQLRERLQAMEAQRFALDAETPLRIELYRLGERRWALLWCVHHIAFDAWSEGVLQSELVQAYSALTEGRAPTLAPLAAQYADYAAWEALWQRSASFRRHSDYWRDALAGVPDQLSLPFDQARPAAQVRGHAGAEARLTLPAALTRRLYGLTANLLPGRETTLYTLLQTAFGWLLARYGNTDDLCMATSIANRRRAELEPLIGCLVNTLAIRHRVEASLRFDQAAAAVADTVTAAFEHAEMPFEHVLERLEIARDGVRPPLCQVLFVLQNVPDAGALALPGLSIAPLAQEQRLARFDLSLRIAERRDDEHLGLHLEYSTELFQATTAERLLRDFEAVLEQVCATPQIRFGEVALGDESRVAAVEPLPGATAQALLWQMPAQAVAVEEGPASWTYAQLRAAAGRIAGALDAAGVQPGAHVALCLPRTFAQLAAMAAVWHRGAAWLPLDPQHPDTRQISVLDDSGARVVVGWGAAPAWVPSAVHWLDAEAILDQSASHHEEPPRVDVEADTPAYLIYTSGSTGTPKGVVVSQGNLAHYVAGVLPVLELSEDASLATLSTVAADLGFTALFGALLSGRRVRLLPAELAFDAQALAVHLQAHPVDCLKIVPSHLAGLLAASGGSSVLPRKCLVTGGEALTGALVQQVRALAPTLRIVNHYGPTETTVGVLTCTVPDEWPVEQGVPVGHPLAGNEAWVLDRFGLPAPVGVAGELYLGGGNLSLGYWQRAEQTAERFVAHPFAPGRLVYRSGDLARLDSEGRIVYLGRGDHQVKIRGYRVELGEVEQVLAQLPGVEVAAVLALPGANGVLQLGACVQGSLEGVAEALAQRLPEYLCPSRWRAVESMPRLGNGKIDRQALAELLQQDDADASKAVTDETPVNEVLRELWQKLLGREHIGAHDNFFALGGDSILSLQLVARARQAGLSLMPRQLYDHPTLAGLSAQVQTSAPVATTPKPEAEQAFGLTPIQHWFFQQTLDEPAHWNMSVCVRIPERLQPAALETAVRAVATRHPMLRARFARDTAGSWQQRIAPWQPAQFAHLEADAASHSESMRAWQRSLDLGEGPLFRALYLSSIDVADTRLLLVAHHLLIDGVSWRVLLEDLQRAYRDAVDGRTPALAPPPADFGQWQRHLREGLPPQRLQQWRDYWTRLNQSAPAPLPFAASANRECDAASVHARLDRAATARLLGEGPLAFRTQPQEVLLAALAMALAGFCGGNDVLIELEGHGREPVDSELDLSETVGWFTSRYPARLRLPDGAAPAATLAAVKDQLRDIPDRGLGFGVLRYLHGELAELPVAQVCFNYLGQVRTGEGGGWDFAGGDDGGSRAPGTRRSHLLDVGAIVVDGELSVDWTYPADAIEREKIEALSNAFIATLQVLLAQDPRHVLAPTRSDLSLAALDDAGFDRLIHRYPDLEDAYPVSPLQQGLLFHALDAGEQPLYINQSTVTLEGEFDADAFAEAWRLALARHPILRTGFAWDGLERPLQVVRRDAALALRRHDLRERDEAGIAAALAAIQDEDRNMPFALDEVPLMRVRLLQCAPQRHIVVWTRHHLIVDGWSSALLIQEVMAAYRALARGQRPAPAAAPPYRDYLAWLARQPRSRSIAWWSQELAGLDAPARLPEASDAQAGFAHAQREFDASAAAALAAAHAVSLGTVVQAALALVLRRYYGRDDFCIGLTSSGRPAELAGVERMLGVFINTLPLRLRLDPAQAPGAWLAQLQRHGLDLREHEHLPLAEVQALSALPGGTSPFDTLLVFENYPAATGEDGGGLRLREHEGADLTHYPLTLAMLADGSRLHVQAVLDRSKLDGWLVEQILDDLDFVLQQLPTLQRFDALPLLPSQTRSAAWTSRERYACTGSLVSRFAEIAGRYPARIAVSAEDGELDYAALDRRSSQLATLLIRQGAGPGQRVGLCLPRGCDLLVALLAILKTGAAYVPVDPHAPAARRGFILEDSGVCLSVSQRALAVELPGTALCLDDPFTRAQLDAVGLGELPDVPADAPAYLIYTSGSTGTPKGVVVTHRNVERLFTAATQDGRFSFDEHDVWSLFHSHAFDFAVWELWGAWLYGGRAVLVPEAVCRQPDVFLDLLAEQGVTVLNQTPSAFYALQSQAMRREVALNVRAVVFGGEALEPSRLQPWRERYPQAELVNMYGITETTVHVSFHRLSDEDLRSPVSRIGSALPDLAVHVLDDAGQPVPLGVVGELVVEGDGVAQGYWQRPELTAERFVERDGQRFYHSGDLGRYRADGSLEYRGRGDDQVKLRGYRIEPGEIAAKLASLPQVADAAVTVEGQGEGAWLMAYAVAADGTEPDPQSLREALRALLPDYMLPRLIQLLPVLPLTANGKLDRKALPKPEAAQPADRRQPRNALEWQLLDAWRQVLGRSDFGIDEDFFALGGHSLLATSLLSRLRRLRGQDLPLALVFQHPTIARMSEHLSAQREGANTLVRLRGNATATATRLFCLHPGGGHTLAYAPALERLDSEVAAFGINSRMLVDNDWRPASLDALLDDYLALIRAEQPEGPYALLGWSLGGTLAYALGERLERDGHEVAWIGLIDCFGWREKERIADPALQGLRWLPEYFAYLEPAQREPLYAQPQRLAALDVELAAAADESARQAVLAAHYAALAGEGVADAERHLLQLRLFRSWDEVLAGYRPGPLAAPVAHWQAADSVALFGGSADAWQAHAAVSQSVLPGDHYSIMQSPALADAVAAAARRVRTVEVSSCR</sequence>
<dbReference type="Gene3D" id="3.40.50.12780">
    <property type="entry name" value="N-terminal domain of ligase-like"/>
    <property type="match status" value="1"/>
</dbReference>
<dbReference type="InterPro" id="IPR045851">
    <property type="entry name" value="AMP-bd_C_sf"/>
</dbReference>
<dbReference type="Gene3D" id="3.40.50.980">
    <property type="match status" value="2"/>
</dbReference>
<dbReference type="InterPro" id="IPR020806">
    <property type="entry name" value="PKS_PP-bd"/>
</dbReference>
<dbReference type="InterPro" id="IPR010060">
    <property type="entry name" value="NRPS_synth"/>
</dbReference>
<dbReference type="FunFam" id="3.30.300.30:FF:000010">
    <property type="entry name" value="Enterobactin synthetase component F"/>
    <property type="match status" value="1"/>
</dbReference>
<dbReference type="FunFam" id="3.40.50.980:FF:000002">
    <property type="entry name" value="Enterobactin synthetase component F"/>
    <property type="match status" value="1"/>
</dbReference>
<dbReference type="SUPFAM" id="SSF53474">
    <property type="entry name" value="alpha/beta-Hydrolases"/>
    <property type="match status" value="1"/>
</dbReference>
<dbReference type="CDD" id="cd19531">
    <property type="entry name" value="LCL_NRPS-like"/>
    <property type="match status" value="1"/>
</dbReference>
<keyword evidence="4" id="KW-0597">Phosphoprotein</keyword>
<evidence type="ECO:0000313" key="7">
    <source>
        <dbReference type="EMBL" id="BAV98035.1"/>
    </source>
</evidence>
<dbReference type="PROSITE" id="PS00455">
    <property type="entry name" value="AMP_BINDING"/>
    <property type="match status" value="2"/>
</dbReference>